<keyword evidence="3" id="KW-0285">Flavoprotein</keyword>
<organism evidence="9 10">
    <name type="scientific">Rhodopirellula maiorica SM1</name>
    <dbReference type="NCBI Taxonomy" id="1265738"/>
    <lineage>
        <taxon>Bacteria</taxon>
        <taxon>Pseudomonadati</taxon>
        <taxon>Planctomycetota</taxon>
        <taxon>Planctomycetia</taxon>
        <taxon>Pirellulales</taxon>
        <taxon>Pirellulaceae</taxon>
        <taxon>Novipirellula</taxon>
    </lineage>
</organism>
<keyword evidence="5" id="KW-0665">Pyrimidine biosynthesis</keyword>
<evidence type="ECO:0000313" key="9">
    <source>
        <dbReference type="EMBL" id="EMI18587.1"/>
    </source>
</evidence>
<evidence type="ECO:0000256" key="5">
    <source>
        <dbReference type="ARBA" id="ARBA00022975"/>
    </source>
</evidence>
<comment type="cofactor">
    <cofactor evidence="1">
        <name>FMN</name>
        <dbReference type="ChEBI" id="CHEBI:58210"/>
    </cofactor>
</comment>
<dbReference type="GO" id="GO:0005737">
    <property type="term" value="C:cytoplasm"/>
    <property type="evidence" value="ECO:0007669"/>
    <property type="project" value="InterPro"/>
</dbReference>
<dbReference type="InterPro" id="IPR013785">
    <property type="entry name" value="Aldolase_TIM"/>
</dbReference>
<dbReference type="PIRSF" id="PIRSF000164">
    <property type="entry name" value="DHO_oxidase"/>
    <property type="match status" value="1"/>
</dbReference>
<proteinExistence type="predicted"/>
<sequence length="348" mass="38134">MPSELACCYLGMELESPVLVGSCPLTMELETVRQLVDAGAGAIVLPSILQEQILYSRLLKNSPEHAIERSGYQPQQDRFNGGTEKYLQTIETLRANESVPIIASMDGIDDGDWIGYAKEIEASGANALEFNWHPAIFSPSESAEEIEERVCVIVRHLCASVSIPVAVKLSQRFTNLASMARKLQIAGADGVVLFSHLPQWDVSVDRGHWTIRWELSPINSLGLILEGIVRTRASEMDLQIAASGGVRSAEDAIKTMIAGADVVMVTSEVYREGPEVIRNIVQGISKFLDTGPYPSLADFLHARPVVKLGPKHLMRLSFVDPHTRSEPYFDPTPVVTSDTGDAFGHKHT</sequence>
<dbReference type="OrthoDB" id="9794954at2"/>
<dbReference type="Gene3D" id="3.20.20.70">
    <property type="entry name" value="Aldolase class I"/>
    <property type="match status" value="1"/>
</dbReference>
<dbReference type="InterPro" id="IPR012135">
    <property type="entry name" value="Dihydroorotate_DH_1_2"/>
</dbReference>
<evidence type="ECO:0000256" key="4">
    <source>
        <dbReference type="ARBA" id="ARBA00022643"/>
    </source>
</evidence>
<evidence type="ECO:0000256" key="2">
    <source>
        <dbReference type="ARBA" id="ARBA00004725"/>
    </source>
</evidence>
<evidence type="ECO:0000256" key="1">
    <source>
        <dbReference type="ARBA" id="ARBA00001917"/>
    </source>
</evidence>
<accession>M5RT73</accession>
<comment type="caution">
    <text evidence="9">The sequence shown here is derived from an EMBL/GenBank/DDBJ whole genome shotgun (WGS) entry which is preliminary data.</text>
</comment>
<evidence type="ECO:0000256" key="6">
    <source>
        <dbReference type="ARBA" id="ARBA00023002"/>
    </source>
</evidence>
<comment type="pathway">
    <text evidence="2">Pyrimidine metabolism; UMP biosynthesis via de novo pathway.</text>
</comment>
<dbReference type="InterPro" id="IPR005720">
    <property type="entry name" value="Dihydroorotate_DH_cat"/>
</dbReference>
<dbReference type="SUPFAM" id="SSF51395">
    <property type="entry name" value="FMN-linked oxidoreductases"/>
    <property type="match status" value="1"/>
</dbReference>
<keyword evidence="4" id="KW-0288">FMN</keyword>
<evidence type="ECO:0000313" key="10">
    <source>
        <dbReference type="Proteomes" id="UP000011991"/>
    </source>
</evidence>
<dbReference type="UniPathway" id="UPA00070"/>
<gene>
    <name evidence="9" type="ORF">RMSM_04486</name>
</gene>
<dbReference type="GO" id="GO:0006207">
    <property type="term" value="P:'de novo' pyrimidine nucleobase biosynthetic process"/>
    <property type="evidence" value="ECO:0007669"/>
    <property type="project" value="TreeGrafter"/>
</dbReference>
<dbReference type="Proteomes" id="UP000011991">
    <property type="component" value="Unassembled WGS sequence"/>
</dbReference>
<feature type="domain" description="Dihydroorotate dehydrogenase catalytic" evidence="8">
    <location>
        <begin position="234"/>
        <end position="288"/>
    </location>
</feature>
<dbReference type="GO" id="GO:0004152">
    <property type="term" value="F:dihydroorotate dehydrogenase activity"/>
    <property type="evidence" value="ECO:0007669"/>
    <property type="project" value="InterPro"/>
</dbReference>
<dbReference type="NCBIfam" id="NF005741">
    <property type="entry name" value="PRK07565.1"/>
    <property type="match status" value="1"/>
</dbReference>
<dbReference type="Pfam" id="PF01180">
    <property type="entry name" value="DHO_dh"/>
    <property type="match status" value="1"/>
</dbReference>
<feature type="region of interest" description="Disordered" evidence="7">
    <location>
        <begin position="329"/>
        <end position="348"/>
    </location>
</feature>
<dbReference type="AlphaFoldDB" id="M5RT73"/>
<dbReference type="PANTHER" id="PTHR48109:SF3">
    <property type="entry name" value="SLL0744 PROTEIN"/>
    <property type="match status" value="1"/>
</dbReference>
<dbReference type="PANTHER" id="PTHR48109">
    <property type="entry name" value="DIHYDROOROTATE DEHYDROGENASE (QUINONE), MITOCHONDRIAL-RELATED"/>
    <property type="match status" value="1"/>
</dbReference>
<dbReference type="EMBL" id="ANOG01000645">
    <property type="protein sequence ID" value="EMI18587.1"/>
    <property type="molecule type" value="Genomic_DNA"/>
</dbReference>
<reference evidence="9 10" key="1">
    <citation type="journal article" date="2013" name="Mar. Genomics">
        <title>Expression of sulfatases in Rhodopirellula baltica and the diversity of sulfatases in the genus Rhodopirellula.</title>
        <authorList>
            <person name="Wegner C.E."/>
            <person name="Richter-Heitmann T."/>
            <person name="Klindworth A."/>
            <person name="Klockow C."/>
            <person name="Richter M."/>
            <person name="Achstetter T."/>
            <person name="Glockner F.O."/>
            <person name="Harder J."/>
        </authorList>
    </citation>
    <scope>NUCLEOTIDE SEQUENCE [LARGE SCALE GENOMIC DNA]</scope>
    <source>
        <strain evidence="9 10">SM1</strain>
    </source>
</reference>
<keyword evidence="6" id="KW-0560">Oxidoreductase</keyword>
<dbReference type="GO" id="GO:0044205">
    <property type="term" value="P:'de novo' UMP biosynthetic process"/>
    <property type="evidence" value="ECO:0007669"/>
    <property type="project" value="UniProtKB-UniPathway"/>
</dbReference>
<dbReference type="RefSeq" id="WP_008700646.1">
    <property type="nucleotide sequence ID" value="NZ_ANOG01000645.1"/>
</dbReference>
<evidence type="ECO:0000259" key="8">
    <source>
        <dbReference type="Pfam" id="PF01180"/>
    </source>
</evidence>
<dbReference type="PATRIC" id="fig|1265738.3.peg.4502"/>
<protein>
    <submittedName>
        <fullName evidence="9">Dihydroorotate dehydrogenase 2</fullName>
    </submittedName>
</protein>
<name>M5RT73_9BACT</name>
<dbReference type="InterPro" id="IPR050074">
    <property type="entry name" value="DHO_dehydrogenase"/>
</dbReference>
<evidence type="ECO:0000256" key="7">
    <source>
        <dbReference type="SAM" id="MobiDB-lite"/>
    </source>
</evidence>
<keyword evidence="10" id="KW-1185">Reference proteome</keyword>
<evidence type="ECO:0000256" key="3">
    <source>
        <dbReference type="ARBA" id="ARBA00022630"/>
    </source>
</evidence>